<keyword evidence="2" id="KW-0808">Transferase</keyword>
<dbReference type="Pfam" id="PF01019">
    <property type="entry name" value="G_glu_transpept"/>
    <property type="match status" value="1"/>
</dbReference>
<dbReference type="InterPro" id="IPR043137">
    <property type="entry name" value="GGT_ssub_C"/>
</dbReference>
<dbReference type="GO" id="GO:0016740">
    <property type="term" value="F:transferase activity"/>
    <property type="evidence" value="ECO:0007669"/>
    <property type="project" value="UniProtKB-KW"/>
</dbReference>
<feature type="region of interest" description="Disordered" evidence="1">
    <location>
        <begin position="145"/>
        <end position="181"/>
    </location>
</feature>
<protein>
    <submittedName>
        <fullName evidence="2">Gamma-glutamyltransferase</fullName>
    </submittedName>
</protein>
<name>A0A5P9JUD9_9HYPH</name>
<dbReference type="InterPro" id="IPR052896">
    <property type="entry name" value="GGT-like_enzyme"/>
</dbReference>
<accession>A0A5P9JUD9</accession>
<gene>
    <name evidence="2" type="ORF">GDR74_03715</name>
</gene>
<dbReference type="Proteomes" id="UP000325614">
    <property type="component" value="Chromosome"/>
</dbReference>
<dbReference type="EMBL" id="CP045423">
    <property type="protein sequence ID" value="QFU15398.1"/>
    <property type="molecule type" value="Genomic_DNA"/>
</dbReference>
<dbReference type="PRINTS" id="PR01210">
    <property type="entry name" value="GGTRANSPTASE"/>
</dbReference>
<proteinExistence type="predicted"/>
<evidence type="ECO:0000313" key="3">
    <source>
        <dbReference type="Proteomes" id="UP000325614"/>
    </source>
</evidence>
<reference evidence="2 3" key="1">
    <citation type="submission" date="2019-10" db="EMBL/GenBank/DDBJ databases">
        <title>Isolation, Identification of Microvirga thermotolerans HR1, a novel thermophilic bacterium and Comparative Genomics of the genus Microvirga.</title>
        <authorList>
            <person name="Li J."/>
            <person name="Zhang W."/>
            <person name="Lin M."/>
            <person name="Wang J."/>
        </authorList>
    </citation>
    <scope>NUCLEOTIDE SEQUENCE [LARGE SCALE GENOMIC DNA]</scope>
    <source>
        <strain evidence="2 3">HR1</strain>
    </source>
</reference>
<dbReference type="AlphaFoldDB" id="A0A5P9JUD9"/>
<sequence length="532" mass="54305">MSETPVFSTAAVAAPHPAVAETGLTILAAGGNAVEAAVAMAASAAAVRPRAAGLGGDGFWLVREPGGKVYALDASGPAGSQATIRRCRDKGFEAPPLEGPEACLTVAGAVGGWILALELARALGGRLPLDLLLGDAIRLARQGSGPVEPAVSAPGTGAPRPVPQAAEGALPVPAAPGAAPEAPPLSPMLADTLGQLAHAGLGDFYRGDVGREIAADLERLGSPVLRRDLEGHRARAVEPLAIRLRAATLFAPPPPSQGLAVLLAAGILDRMAVRRTEGADLQHALIEAVKRAYAVRDRVVADPWEVPQDPVSFFRAGWLEREAAAAAADRAGAFATPVPPQGRSLWIGCVDRDGLAVSCTHGLGPEGGSRSLLPATGILWHARGMGFSLDPGGWNPLEPGRRPFHALAPVLAAFDGGRVLAFGAGGAEEPQVEAQLFARHAQAGLSLAEALEAPRWALLPGEGGGPGILRIEAGFDPSLARELDRRGHRVEEEESGEVAGAFGEAGMLVKSPGDGRVAGAWDPRSGGAVLGL</sequence>
<dbReference type="InterPro" id="IPR029055">
    <property type="entry name" value="Ntn_hydrolases_N"/>
</dbReference>
<dbReference type="Gene3D" id="1.10.246.130">
    <property type="match status" value="1"/>
</dbReference>
<dbReference type="Gene3D" id="3.60.20.40">
    <property type="match status" value="1"/>
</dbReference>
<dbReference type="KEGG" id="mico:GDR74_03715"/>
<dbReference type="PANTHER" id="PTHR43881">
    <property type="entry name" value="GAMMA-GLUTAMYLTRANSPEPTIDASE (AFU_ORTHOLOGUE AFUA_4G13580)"/>
    <property type="match status" value="1"/>
</dbReference>
<evidence type="ECO:0000256" key="1">
    <source>
        <dbReference type="SAM" id="MobiDB-lite"/>
    </source>
</evidence>
<organism evidence="2 3">
    <name type="scientific">Microvirga thermotolerans</name>
    <dbReference type="NCBI Taxonomy" id="2651334"/>
    <lineage>
        <taxon>Bacteria</taxon>
        <taxon>Pseudomonadati</taxon>
        <taxon>Pseudomonadota</taxon>
        <taxon>Alphaproteobacteria</taxon>
        <taxon>Hyphomicrobiales</taxon>
        <taxon>Methylobacteriaceae</taxon>
        <taxon>Microvirga</taxon>
    </lineage>
</organism>
<feature type="compositionally biased region" description="Low complexity" evidence="1">
    <location>
        <begin position="165"/>
        <end position="180"/>
    </location>
</feature>
<dbReference type="InterPro" id="IPR043138">
    <property type="entry name" value="GGT_lsub"/>
</dbReference>
<dbReference type="SUPFAM" id="SSF56235">
    <property type="entry name" value="N-terminal nucleophile aminohydrolases (Ntn hydrolases)"/>
    <property type="match status" value="1"/>
</dbReference>
<keyword evidence="3" id="KW-1185">Reference proteome</keyword>
<dbReference type="PANTHER" id="PTHR43881:SF5">
    <property type="entry name" value="GAMMA-GLUTAMYLTRANSPEPTIDASE"/>
    <property type="match status" value="1"/>
</dbReference>
<evidence type="ECO:0000313" key="2">
    <source>
        <dbReference type="EMBL" id="QFU15398.1"/>
    </source>
</evidence>
<dbReference type="RefSeq" id="WP_152585044.1">
    <property type="nucleotide sequence ID" value="NZ_CP045423.1"/>
</dbReference>